<protein>
    <submittedName>
        <fullName evidence="1">SigE family RNA polymerase sigma factor</fullName>
    </submittedName>
</protein>
<name>A0ACD5AMW5_9ACTN</name>
<evidence type="ECO:0000313" key="2">
    <source>
        <dbReference type="Proteomes" id="UP001432251"/>
    </source>
</evidence>
<accession>A0ACD5AMW5</accession>
<proteinExistence type="predicted"/>
<gene>
    <name evidence="1" type="ORF">V2W30_38355</name>
</gene>
<sequence length="183" mass="20559">MDPQDQERFREFVDARWGALLRLANMLTGGDRHEAEDLVQTALMKALGRWRHVEDPESYVRKVMYRHQISRWRLLRPHRETTFAVPPANLGVPDGTATADLRIAVGQALARLTPRQRTMLVLRYFEDLSETEVAHVLGCSVGTVRSTTHRSLARLRTLAPELGGRARLAAPVPSSHAPKGAHT</sequence>
<organism evidence="1 2">
    <name type="scientific">Streptomyces citrinus</name>
    <dbReference type="NCBI Taxonomy" id="3118173"/>
    <lineage>
        <taxon>Bacteria</taxon>
        <taxon>Bacillati</taxon>
        <taxon>Actinomycetota</taxon>
        <taxon>Actinomycetes</taxon>
        <taxon>Kitasatosporales</taxon>
        <taxon>Streptomycetaceae</taxon>
        <taxon>Streptomyces</taxon>
    </lineage>
</organism>
<evidence type="ECO:0000313" key="1">
    <source>
        <dbReference type="EMBL" id="WWQ68622.1"/>
    </source>
</evidence>
<keyword evidence="2" id="KW-1185">Reference proteome</keyword>
<dbReference type="Proteomes" id="UP001432251">
    <property type="component" value="Chromosome"/>
</dbReference>
<reference evidence="1" key="1">
    <citation type="journal article" date="2025" name="Int. J. Syst. Evol. Microbiol.">
        <title>Streptomyces citrinus sp. nov., with yellow diffusible pigment.</title>
        <authorList>
            <person name="He Y."/>
            <person name="Yang E."/>
            <person name="Xu J."/>
            <person name="Sun Y."/>
            <person name="Sun L."/>
        </authorList>
    </citation>
    <scope>NUCLEOTIDE SEQUENCE</scope>
    <source>
        <strain evidence="1">Q6</strain>
    </source>
</reference>
<dbReference type="EMBL" id="CP146022">
    <property type="protein sequence ID" value="WWQ68622.1"/>
    <property type="molecule type" value="Genomic_DNA"/>
</dbReference>